<dbReference type="CDD" id="cd00383">
    <property type="entry name" value="trans_reg_C"/>
    <property type="match status" value="1"/>
</dbReference>
<evidence type="ECO:0000313" key="11">
    <source>
        <dbReference type="Proteomes" id="UP000460287"/>
    </source>
</evidence>
<keyword evidence="2" id="KW-0805">Transcription regulation</keyword>
<dbReference type="GO" id="GO:0000156">
    <property type="term" value="F:phosphorelay response regulator activity"/>
    <property type="evidence" value="ECO:0007669"/>
    <property type="project" value="TreeGrafter"/>
</dbReference>
<organism evidence="10 11">
    <name type="scientific">Inconstantimicrobium porci</name>
    <dbReference type="NCBI Taxonomy" id="2652291"/>
    <lineage>
        <taxon>Bacteria</taxon>
        <taxon>Bacillati</taxon>
        <taxon>Bacillota</taxon>
        <taxon>Clostridia</taxon>
        <taxon>Eubacteriales</taxon>
        <taxon>Clostridiaceae</taxon>
        <taxon>Inconstantimicrobium</taxon>
    </lineage>
</organism>
<dbReference type="GO" id="GO:0006355">
    <property type="term" value="P:regulation of DNA-templated transcription"/>
    <property type="evidence" value="ECO:0007669"/>
    <property type="project" value="InterPro"/>
</dbReference>
<accession>A0A7X2MZG8</accession>
<gene>
    <name evidence="10" type="ORF">FYJ33_11095</name>
</gene>
<evidence type="ECO:0000256" key="4">
    <source>
        <dbReference type="ARBA" id="ARBA00023163"/>
    </source>
</evidence>
<evidence type="ECO:0000259" key="9">
    <source>
        <dbReference type="PROSITE" id="PS51755"/>
    </source>
</evidence>
<evidence type="ECO:0000259" key="8">
    <source>
        <dbReference type="PROSITE" id="PS50110"/>
    </source>
</evidence>
<dbReference type="Proteomes" id="UP000460287">
    <property type="component" value="Unassembled WGS sequence"/>
</dbReference>
<dbReference type="Gene3D" id="6.10.250.690">
    <property type="match status" value="1"/>
</dbReference>
<feature type="modified residue" description="4-aspartylphosphate" evidence="6">
    <location>
        <position position="52"/>
    </location>
</feature>
<dbReference type="PROSITE" id="PS50110">
    <property type="entry name" value="RESPONSE_REGULATORY"/>
    <property type="match status" value="1"/>
</dbReference>
<reference evidence="10 11" key="1">
    <citation type="submission" date="2019-08" db="EMBL/GenBank/DDBJ databases">
        <title>In-depth cultivation of the pig gut microbiome towards novel bacterial diversity and tailored functional studies.</title>
        <authorList>
            <person name="Wylensek D."/>
            <person name="Hitch T.C.A."/>
            <person name="Clavel T."/>
        </authorList>
    </citation>
    <scope>NUCLEOTIDE SEQUENCE [LARGE SCALE GENOMIC DNA]</scope>
    <source>
        <strain evidence="10 11">WCA-383-APC-5B</strain>
    </source>
</reference>
<evidence type="ECO:0000256" key="1">
    <source>
        <dbReference type="ARBA" id="ARBA00018672"/>
    </source>
</evidence>
<comment type="caution">
    <text evidence="10">The sequence shown here is derived from an EMBL/GenBank/DDBJ whole genome shotgun (WGS) entry which is preliminary data.</text>
</comment>
<feature type="domain" description="OmpR/PhoB-type" evidence="9">
    <location>
        <begin position="123"/>
        <end position="221"/>
    </location>
</feature>
<dbReference type="SMART" id="SM00448">
    <property type="entry name" value="REC"/>
    <property type="match status" value="1"/>
</dbReference>
<dbReference type="Gene3D" id="1.10.10.10">
    <property type="entry name" value="Winged helix-like DNA-binding domain superfamily/Winged helix DNA-binding domain"/>
    <property type="match status" value="1"/>
</dbReference>
<evidence type="ECO:0000256" key="3">
    <source>
        <dbReference type="ARBA" id="ARBA00023125"/>
    </source>
</evidence>
<dbReference type="GO" id="GO:0032993">
    <property type="term" value="C:protein-DNA complex"/>
    <property type="evidence" value="ECO:0007669"/>
    <property type="project" value="TreeGrafter"/>
</dbReference>
<dbReference type="RefSeq" id="WP_328598693.1">
    <property type="nucleotide sequence ID" value="NZ_VULX01000018.1"/>
</dbReference>
<evidence type="ECO:0000256" key="7">
    <source>
        <dbReference type="PROSITE-ProRule" id="PRU01091"/>
    </source>
</evidence>
<evidence type="ECO:0000313" key="10">
    <source>
        <dbReference type="EMBL" id="MSR91931.1"/>
    </source>
</evidence>
<sequence length="228" mass="26103">MKKIVIVEDEIFMREELQYILEKAGYDVLCVNEFSNAADEIIASSPDLLLLDLNLPNISGFEICKQIRGKSNIPILVLTGRDAMKDELHALDIGADEYLNKPCRSERLLARINNLLRRLEDRKNYLEIKGISLDLQTYTINVKGKAAVLPENQGKIMELLLENCGRLVTKDMLFKKLWGTTEYVDENALHVNMTRLKKSLNNLDTDYKINTVRGKGYCLEPVRKNEDN</sequence>
<dbReference type="InterPro" id="IPR001867">
    <property type="entry name" value="OmpR/PhoB-type_DNA-bd"/>
</dbReference>
<proteinExistence type="predicted"/>
<dbReference type="InterPro" id="IPR011006">
    <property type="entry name" value="CheY-like_superfamily"/>
</dbReference>
<evidence type="ECO:0000256" key="6">
    <source>
        <dbReference type="PROSITE-ProRule" id="PRU00169"/>
    </source>
</evidence>
<dbReference type="InterPro" id="IPR039420">
    <property type="entry name" value="WalR-like"/>
</dbReference>
<keyword evidence="6" id="KW-0597">Phosphoprotein</keyword>
<dbReference type="InterPro" id="IPR036388">
    <property type="entry name" value="WH-like_DNA-bd_sf"/>
</dbReference>
<dbReference type="Gene3D" id="3.40.50.2300">
    <property type="match status" value="1"/>
</dbReference>
<dbReference type="GO" id="GO:0005829">
    <property type="term" value="C:cytosol"/>
    <property type="evidence" value="ECO:0007669"/>
    <property type="project" value="TreeGrafter"/>
</dbReference>
<dbReference type="Pfam" id="PF00072">
    <property type="entry name" value="Response_reg"/>
    <property type="match status" value="1"/>
</dbReference>
<dbReference type="SUPFAM" id="SSF52172">
    <property type="entry name" value="CheY-like"/>
    <property type="match status" value="1"/>
</dbReference>
<protein>
    <recommendedName>
        <fullName evidence="1">Stage 0 sporulation protein A homolog</fullName>
    </recommendedName>
</protein>
<evidence type="ECO:0000256" key="2">
    <source>
        <dbReference type="ARBA" id="ARBA00023015"/>
    </source>
</evidence>
<dbReference type="PANTHER" id="PTHR48111:SF43">
    <property type="entry name" value="STAGE 0 SPORULATION PROTEIN A HOMOLOG"/>
    <property type="match status" value="1"/>
</dbReference>
<evidence type="ECO:0000256" key="5">
    <source>
        <dbReference type="ARBA" id="ARBA00024867"/>
    </source>
</evidence>
<dbReference type="AlphaFoldDB" id="A0A7X2MZG8"/>
<dbReference type="GO" id="GO:0000976">
    <property type="term" value="F:transcription cis-regulatory region binding"/>
    <property type="evidence" value="ECO:0007669"/>
    <property type="project" value="TreeGrafter"/>
</dbReference>
<dbReference type="EMBL" id="VULX01000018">
    <property type="protein sequence ID" value="MSR91931.1"/>
    <property type="molecule type" value="Genomic_DNA"/>
</dbReference>
<dbReference type="SMART" id="SM00862">
    <property type="entry name" value="Trans_reg_C"/>
    <property type="match status" value="1"/>
</dbReference>
<keyword evidence="11" id="KW-1185">Reference proteome</keyword>
<dbReference type="InterPro" id="IPR001789">
    <property type="entry name" value="Sig_transdc_resp-reg_receiver"/>
</dbReference>
<comment type="function">
    <text evidence="5">May play the central regulatory role in sporulation. It may be an element of the effector pathway responsible for the activation of sporulation genes in response to nutritional stress. Spo0A may act in concert with spo0H (a sigma factor) to control the expression of some genes that are critical to the sporulation process.</text>
</comment>
<keyword evidence="3 7" id="KW-0238">DNA-binding</keyword>
<name>A0A7X2MZG8_9CLOT</name>
<dbReference type="PROSITE" id="PS51755">
    <property type="entry name" value="OMPR_PHOB"/>
    <property type="match status" value="1"/>
</dbReference>
<feature type="DNA-binding region" description="OmpR/PhoB-type" evidence="7">
    <location>
        <begin position="123"/>
        <end position="221"/>
    </location>
</feature>
<feature type="domain" description="Response regulatory" evidence="8">
    <location>
        <begin position="3"/>
        <end position="116"/>
    </location>
</feature>
<dbReference type="PANTHER" id="PTHR48111">
    <property type="entry name" value="REGULATOR OF RPOS"/>
    <property type="match status" value="1"/>
</dbReference>
<dbReference type="Pfam" id="PF00486">
    <property type="entry name" value="Trans_reg_C"/>
    <property type="match status" value="1"/>
</dbReference>
<keyword evidence="4" id="KW-0804">Transcription</keyword>